<dbReference type="Proteomes" id="UP000789570">
    <property type="component" value="Unassembled WGS sequence"/>
</dbReference>
<feature type="non-terminal residue" evidence="1">
    <location>
        <position position="1"/>
    </location>
</feature>
<gene>
    <name evidence="1" type="ORF">FCALED_LOCUS14733</name>
</gene>
<proteinExistence type="predicted"/>
<reference evidence="1" key="1">
    <citation type="submission" date="2021-06" db="EMBL/GenBank/DDBJ databases">
        <authorList>
            <person name="Kallberg Y."/>
            <person name="Tangrot J."/>
            <person name="Rosling A."/>
        </authorList>
    </citation>
    <scope>NUCLEOTIDE SEQUENCE</scope>
    <source>
        <strain evidence="1">UK204</strain>
    </source>
</reference>
<comment type="caution">
    <text evidence="1">The sequence shown here is derived from an EMBL/GenBank/DDBJ whole genome shotgun (WGS) entry which is preliminary data.</text>
</comment>
<organism evidence="1 2">
    <name type="scientific">Funneliformis caledonium</name>
    <dbReference type="NCBI Taxonomy" id="1117310"/>
    <lineage>
        <taxon>Eukaryota</taxon>
        <taxon>Fungi</taxon>
        <taxon>Fungi incertae sedis</taxon>
        <taxon>Mucoromycota</taxon>
        <taxon>Glomeromycotina</taxon>
        <taxon>Glomeromycetes</taxon>
        <taxon>Glomerales</taxon>
        <taxon>Glomeraceae</taxon>
        <taxon>Funneliformis</taxon>
    </lineage>
</organism>
<evidence type="ECO:0000313" key="2">
    <source>
        <dbReference type="Proteomes" id="UP000789570"/>
    </source>
</evidence>
<name>A0A9N9IA17_9GLOM</name>
<dbReference type="EMBL" id="CAJVPQ010011389">
    <property type="protein sequence ID" value="CAG8726969.1"/>
    <property type="molecule type" value="Genomic_DNA"/>
</dbReference>
<dbReference type="AlphaFoldDB" id="A0A9N9IA17"/>
<protein>
    <submittedName>
        <fullName evidence="1">7024_t:CDS:1</fullName>
    </submittedName>
</protein>
<sequence length="50" mass="5886">FIFGEQLKLLIKVLYNMQRKQNLSLKLDPESFCALIENQELCLQGFLKNL</sequence>
<accession>A0A9N9IA17</accession>
<keyword evidence="2" id="KW-1185">Reference proteome</keyword>
<evidence type="ECO:0000313" key="1">
    <source>
        <dbReference type="EMBL" id="CAG8726969.1"/>
    </source>
</evidence>